<feature type="binding site" evidence="6">
    <location>
        <begin position="12"/>
        <end position="14"/>
    </location>
    <ligand>
        <name>ATP</name>
        <dbReference type="ChEBI" id="CHEBI:30616"/>
    </ligand>
</feature>
<dbReference type="HAMAP" id="MF_02207">
    <property type="entry name" value="MreB"/>
    <property type="match status" value="1"/>
</dbReference>
<feature type="binding site" evidence="6">
    <location>
        <begin position="156"/>
        <end position="158"/>
    </location>
    <ligand>
        <name>ATP</name>
        <dbReference type="ChEBI" id="CHEBI:30616"/>
    </ligand>
</feature>
<dbReference type="InterPro" id="IPR004753">
    <property type="entry name" value="MreB"/>
</dbReference>
<evidence type="ECO:0000313" key="7">
    <source>
        <dbReference type="EMBL" id="MDC3425012.1"/>
    </source>
</evidence>
<comment type="subunit">
    <text evidence="6">Forms polymers.</text>
</comment>
<evidence type="ECO:0000256" key="6">
    <source>
        <dbReference type="HAMAP-Rule" id="MF_02207"/>
    </source>
</evidence>
<dbReference type="PRINTS" id="PR01652">
    <property type="entry name" value="SHAPEPROTEIN"/>
</dbReference>
<keyword evidence="4 6" id="KW-0133">Cell shape</keyword>
<keyword evidence="2 6" id="KW-0547">Nucleotide-binding</keyword>
<proteinExistence type="inferred from homology"/>
<evidence type="ECO:0000256" key="1">
    <source>
        <dbReference type="ARBA" id="ARBA00022490"/>
    </source>
</evidence>
<dbReference type="GO" id="GO:0008360">
    <property type="term" value="P:regulation of cell shape"/>
    <property type="evidence" value="ECO:0007669"/>
    <property type="project" value="UniProtKB-UniRule"/>
</dbReference>
<dbReference type="AlphaFoldDB" id="A0A9X3WSH4"/>
<protein>
    <recommendedName>
        <fullName evidence="6">Cell shape-determining protein MreB</fullName>
    </recommendedName>
</protein>
<dbReference type="PANTHER" id="PTHR42749">
    <property type="entry name" value="CELL SHAPE-DETERMINING PROTEIN MREB"/>
    <property type="match status" value="1"/>
</dbReference>
<dbReference type="InterPro" id="IPR043129">
    <property type="entry name" value="ATPase_NBD"/>
</dbReference>
<dbReference type="GO" id="GO:0005524">
    <property type="term" value="F:ATP binding"/>
    <property type="evidence" value="ECO:0007669"/>
    <property type="project" value="UniProtKB-KW"/>
</dbReference>
<dbReference type="EMBL" id="JAMQKB010000010">
    <property type="protein sequence ID" value="MDC3425012.1"/>
    <property type="molecule type" value="Genomic_DNA"/>
</dbReference>
<comment type="subcellular location">
    <subcellularLocation>
        <location evidence="6">Cytoplasm</location>
    </subcellularLocation>
    <text evidence="6">Membrane-associated.</text>
</comment>
<dbReference type="PANTHER" id="PTHR42749:SF4">
    <property type="entry name" value="CELL SHAPE-DETERMINING PROTEIN MBL"/>
    <property type="match status" value="1"/>
</dbReference>
<dbReference type="InterPro" id="IPR056546">
    <property type="entry name" value="MreB_MamK-like"/>
</dbReference>
<evidence type="ECO:0000256" key="2">
    <source>
        <dbReference type="ARBA" id="ARBA00022741"/>
    </source>
</evidence>
<sequence>MFSRDIGIDLGTANVLIHVKGKGIVLNEPSVVAMDRNTGRVLEVGNEARRMVGRTPGNIEAIRPLKDGVIADFDVTEAMLKYFINKINVRGFLSKPRMLICCPTNITKVEQKAIKEAAEKSGGKRIYLEEEPKVAAIGAGMDIFQPSGNMVVDIGGGTTDVAVLSMGDIVTAQSIKMAGDKFDAEILNYIKRKYKLLIGERTAEDIKVNIATVFPGARDESIDIRGRDMVTGLPRTITVKSDEIEEALRESVYLITQAAKTVLEHTPPELSADIIDRGVILTGGGALLHGLDQLLSDELKVPVILADEPMNCVAKGTGIMLENIDKIEKRKIV</sequence>
<evidence type="ECO:0000313" key="8">
    <source>
        <dbReference type="Proteomes" id="UP001145050"/>
    </source>
</evidence>
<comment type="caution">
    <text evidence="7">The sequence shown here is derived from an EMBL/GenBank/DDBJ whole genome shotgun (WGS) entry which is preliminary data.</text>
</comment>
<reference evidence="7" key="1">
    <citation type="submission" date="2022-06" db="EMBL/GenBank/DDBJ databases">
        <title>Aquibacillus sp. a new bacterium isolated from soil saline samples.</title>
        <authorList>
            <person name="Galisteo C."/>
            <person name="De La Haba R."/>
            <person name="Sanchez-Porro C."/>
            <person name="Ventosa A."/>
        </authorList>
    </citation>
    <scope>NUCLEOTIDE SEQUENCE</scope>
    <source>
        <strain evidence="7">3ASR75-11</strain>
    </source>
</reference>
<gene>
    <name evidence="6" type="primary">mreB</name>
    <name evidence="7" type="ORF">NC797_10900</name>
</gene>
<dbReference type="RefSeq" id="WP_272436816.1">
    <property type="nucleotide sequence ID" value="NZ_JAMQKB010000010.1"/>
</dbReference>
<organism evidence="7 8">
    <name type="scientific">Terrihalobacillus insolitus</name>
    <dbReference type="NCBI Taxonomy" id="2950438"/>
    <lineage>
        <taxon>Bacteria</taxon>
        <taxon>Bacillati</taxon>
        <taxon>Bacillota</taxon>
        <taxon>Bacilli</taxon>
        <taxon>Bacillales</taxon>
        <taxon>Bacillaceae</taxon>
        <taxon>Terrihalobacillus</taxon>
    </lineage>
</organism>
<dbReference type="NCBIfam" id="TIGR00904">
    <property type="entry name" value="mreB"/>
    <property type="match status" value="1"/>
</dbReference>
<dbReference type="Proteomes" id="UP001145050">
    <property type="component" value="Unassembled WGS sequence"/>
</dbReference>
<dbReference type="Gene3D" id="3.30.420.40">
    <property type="match status" value="3"/>
</dbReference>
<name>A0A9X3WSH4_9BACI</name>
<dbReference type="NCBIfam" id="NF010539">
    <property type="entry name" value="PRK13927.1"/>
    <property type="match status" value="1"/>
</dbReference>
<dbReference type="CDD" id="cd10225">
    <property type="entry name" value="ASKHA_NBD_MreB-like"/>
    <property type="match status" value="1"/>
</dbReference>
<dbReference type="GO" id="GO:0005737">
    <property type="term" value="C:cytoplasm"/>
    <property type="evidence" value="ECO:0007669"/>
    <property type="project" value="UniProtKB-SubCell"/>
</dbReference>
<keyword evidence="8" id="KW-1185">Reference proteome</keyword>
<feature type="binding site" evidence="6">
    <location>
        <begin position="284"/>
        <end position="287"/>
    </location>
    <ligand>
        <name>ATP</name>
        <dbReference type="ChEBI" id="CHEBI:30616"/>
    </ligand>
</feature>
<dbReference type="GO" id="GO:0000902">
    <property type="term" value="P:cell morphogenesis"/>
    <property type="evidence" value="ECO:0007669"/>
    <property type="project" value="InterPro"/>
</dbReference>
<keyword evidence="3 6" id="KW-0067">ATP-binding</keyword>
<evidence type="ECO:0000256" key="5">
    <source>
        <dbReference type="ARBA" id="ARBA00023458"/>
    </source>
</evidence>
<comment type="function">
    <text evidence="6">Forms membrane-associated dynamic filaments that are essential for cell shape determination. Acts by regulating cell wall synthesis and cell elongation, and thus cell shape. A feedback loop between cell geometry and MreB localization may maintain elongated cell shape by targeting cell wall growth to regions of negative cell wall curvature.</text>
</comment>
<dbReference type="Pfam" id="PF06723">
    <property type="entry name" value="MreB_Mbl"/>
    <property type="match status" value="1"/>
</dbReference>
<keyword evidence="1 6" id="KW-0963">Cytoplasm</keyword>
<evidence type="ECO:0000256" key="3">
    <source>
        <dbReference type="ARBA" id="ARBA00022840"/>
    </source>
</evidence>
<dbReference type="SUPFAM" id="SSF53067">
    <property type="entry name" value="Actin-like ATPase domain"/>
    <property type="match status" value="2"/>
</dbReference>
<accession>A0A9X3WSH4</accession>
<feature type="binding site" evidence="6">
    <location>
        <begin position="204"/>
        <end position="207"/>
    </location>
    <ligand>
        <name>ATP</name>
        <dbReference type="ChEBI" id="CHEBI:30616"/>
    </ligand>
</feature>
<comment type="similarity">
    <text evidence="5 6">Belongs to the FtsA/MreB family.</text>
</comment>
<evidence type="ECO:0000256" key="4">
    <source>
        <dbReference type="ARBA" id="ARBA00022960"/>
    </source>
</evidence>